<dbReference type="EMBL" id="CP046455">
    <property type="protein sequence ID" value="QGU06434.1"/>
    <property type="molecule type" value="Genomic_DNA"/>
</dbReference>
<dbReference type="PANTHER" id="PTHR47691:SF3">
    <property type="entry name" value="HTH-TYPE TRANSCRIPTIONAL REGULATOR RV0890C-RELATED"/>
    <property type="match status" value="1"/>
</dbReference>
<dbReference type="PROSITE" id="PS50043">
    <property type="entry name" value="HTH_LUXR_2"/>
    <property type="match status" value="1"/>
</dbReference>
<gene>
    <name evidence="2" type="ORF">COCCU_02400</name>
</gene>
<proteinExistence type="predicted"/>
<feature type="domain" description="HTH luxR-type" evidence="1">
    <location>
        <begin position="717"/>
        <end position="782"/>
    </location>
</feature>
<dbReference type="InterPro" id="IPR036388">
    <property type="entry name" value="WH-like_DNA-bd_sf"/>
</dbReference>
<dbReference type="InterPro" id="IPR002182">
    <property type="entry name" value="NB-ARC"/>
</dbReference>
<dbReference type="AlphaFoldDB" id="A0A6B8VYM6"/>
<dbReference type="SUPFAM" id="SSF48452">
    <property type="entry name" value="TPR-like"/>
    <property type="match status" value="1"/>
</dbReference>
<dbReference type="PANTHER" id="PTHR47691">
    <property type="entry name" value="REGULATOR-RELATED"/>
    <property type="match status" value="1"/>
</dbReference>
<dbReference type="GO" id="GO:0003677">
    <property type="term" value="F:DNA binding"/>
    <property type="evidence" value="ECO:0007669"/>
    <property type="project" value="InterPro"/>
</dbReference>
<evidence type="ECO:0000313" key="3">
    <source>
        <dbReference type="Proteomes" id="UP000424462"/>
    </source>
</evidence>
<dbReference type="GO" id="GO:0006355">
    <property type="term" value="P:regulation of DNA-templated transcription"/>
    <property type="evidence" value="ECO:0007669"/>
    <property type="project" value="InterPro"/>
</dbReference>
<dbReference type="Gene3D" id="1.10.10.10">
    <property type="entry name" value="Winged helix-like DNA-binding domain superfamily/Winged helix DNA-binding domain"/>
    <property type="match status" value="1"/>
</dbReference>
<sequence>MSSRIELKNRGSLIGRAAVTSFVGRQRELAEAKTRMVESRLLTLTGPGGVGKTRMAVELVERSRRAFSDGVYQVGLDSLESGERVASLIADVLQIPDQSNRFALERVIDYLEGKEVLLLLDNCEHVLQATAEVVDVLLAMAPRCRVLATSREPLGISGEYVCVVPPLSTPPLSTQLSSTEQAAVASEVVEVENFESVAMLVDRARQVIPDFAVTPENRADIAQICARLDGIPLAIELAAIRLRVLSPSQLLERLDQRFQLLNKGDRTSLPRQQTLQSLIDWSFELCTPAEQCLWRRLSIFPGSFDLEAAEQVCGFGELSSPEILDLLEQLVLKSIVLTERAGEQVRYRMLMTIREYGGQLFREVSELGELRRRHRDLYLERVLTRSERWCGPGQSVALAATRSERPNLMVAMDWSLHTPGEHDAAARMAATLRYHWVSGSFLSDGRLALERILRSGQLSDLERGTAAWAVSWVCLIQGDHRAAADHLRVAERIAMELDDQVMRAHHDHWKGLHQIFTGELPNAIGLYLQAVAAHERDGRTAEQLLAMFQLVMALTFHGESEEGLVLAGQARILAEAQGERWNLGFIWWISGVCHWHLGDHGAAREAALKALDIQHDFHDVICTAMGIELLSWVAVSTGEYARGWELATAADSVWQGMGTSLRAFGPHIAGTSERSIDFCRQQLGLAETEQPALREILSVAEALAVALGTKPKGRKVTRTEDNPLTAREMEVAELVTQGLTNRQIAEKFTLSRRTVDGHVERILNKLGFSSRTQVAAWVESLRAEA</sequence>
<dbReference type="PRINTS" id="PR00038">
    <property type="entry name" value="HTHLUXR"/>
</dbReference>
<dbReference type="SMART" id="SM00421">
    <property type="entry name" value="HTH_LUXR"/>
    <property type="match status" value="1"/>
</dbReference>
<dbReference type="CDD" id="cd06170">
    <property type="entry name" value="LuxR_C_like"/>
    <property type="match status" value="1"/>
</dbReference>
<dbReference type="GO" id="GO:0043531">
    <property type="term" value="F:ADP binding"/>
    <property type="evidence" value="ECO:0007669"/>
    <property type="project" value="InterPro"/>
</dbReference>
<dbReference type="Gene3D" id="1.25.40.10">
    <property type="entry name" value="Tetratricopeptide repeat domain"/>
    <property type="match status" value="1"/>
</dbReference>
<organism evidence="2 3">
    <name type="scientific">Corynebacterium occultum</name>
    <dbReference type="NCBI Taxonomy" id="2675219"/>
    <lineage>
        <taxon>Bacteria</taxon>
        <taxon>Bacillati</taxon>
        <taxon>Actinomycetota</taxon>
        <taxon>Actinomycetes</taxon>
        <taxon>Mycobacteriales</taxon>
        <taxon>Corynebacteriaceae</taxon>
        <taxon>Corynebacterium</taxon>
    </lineage>
</organism>
<accession>A0A6B8VYM6</accession>
<dbReference type="Proteomes" id="UP000424462">
    <property type="component" value="Chromosome"/>
</dbReference>
<dbReference type="RefSeq" id="WP_231598833.1">
    <property type="nucleotide sequence ID" value="NZ_CP046455.1"/>
</dbReference>
<dbReference type="InterPro" id="IPR011990">
    <property type="entry name" value="TPR-like_helical_dom_sf"/>
</dbReference>
<dbReference type="KEGG" id="cok:COCCU_02400"/>
<dbReference type="Gene3D" id="3.40.50.300">
    <property type="entry name" value="P-loop containing nucleotide triphosphate hydrolases"/>
    <property type="match status" value="1"/>
</dbReference>
<dbReference type="SUPFAM" id="SSF52540">
    <property type="entry name" value="P-loop containing nucleoside triphosphate hydrolases"/>
    <property type="match status" value="1"/>
</dbReference>
<dbReference type="Pfam" id="PF00196">
    <property type="entry name" value="GerE"/>
    <property type="match status" value="1"/>
</dbReference>
<name>A0A6B8VYM6_9CORY</name>
<dbReference type="InterPro" id="IPR016032">
    <property type="entry name" value="Sig_transdc_resp-reg_C-effctor"/>
</dbReference>
<dbReference type="InterPro" id="IPR000792">
    <property type="entry name" value="Tscrpt_reg_LuxR_C"/>
</dbReference>
<dbReference type="Pfam" id="PF00931">
    <property type="entry name" value="NB-ARC"/>
    <property type="match status" value="1"/>
</dbReference>
<evidence type="ECO:0000259" key="1">
    <source>
        <dbReference type="PROSITE" id="PS50043"/>
    </source>
</evidence>
<keyword evidence="3" id="KW-1185">Reference proteome</keyword>
<evidence type="ECO:0000313" key="2">
    <source>
        <dbReference type="EMBL" id="QGU06434.1"/>
    </source>
</evidence>
<dbReference type="PROSITE" id="PS00622">
    <property type="entry name" value="HTH_LUXR_1"/>
    <property type="match status" value="1"/>
</dbReference>
<reference evidence="2 3" key="1">
    <citation type="submission" date="2019-11" db="EMBL/GenBank/DDBJ databases">
        <title>Complete genome sequence of Corynebacterium kalinowskii 1959, a novel Corynebacterium species isolated from soil of a small paddock in Vilsendorf, Germany.</title>
        <authorList>
            <person name="Schaffert L."/>
            <person name="Ruwe M."/>
            <person name="Milse J."/>
            <person name="Hanuschka K."/>
            <person name="Ortseifen V."/>
            <person name="Droste J."/>
            <person name="Brandt D."/>
            <person name="Schlueter L."/>
            <person name="Kutter Y."/>
            <person name="Vinke S."/>
            <person name="Viehoefer P."/>
            <person name="Jacob L."/>
            <person name="Luebke N.-C."/>
            <person name="Schulte-Berndt E."/>
            <person name="Hain C."/>
            <person name="Linder M."/>
            <person name="Schmidt P."/>
            <person name="Wollenschlaeger L."/>
            <person name="Luttermann T."/>
            <person name="Thieme E."/>
            <person name="Hassa J."/>
            <person name="Haak M."/>
            <person name="Wittchen M."/>
            <person name="Mentz A."/>
            <person name="Persicke M."/>
            <person name="Busche T."/>
            <person name="Ruckert C."/>
        </authorList>
    </citation>
    <scope>NUCLEOTIDE SEQUENCE [LARGE SCALE GENOMIC DNA]</scope>
    <source>
        <strain evidence="2 3">2039</strain>
    </source>
</reference>
<protein>
    <submittedName>
        <fullName evidence="2">HTH-type transcriptional regulator</fullName>
    </submittedName>
</protein>
<dbReference type="PRINTS" id="PR00364">
    <property type="entry name" value="DISEASERSIST"/>
</dbReference>
<dbReference type="InterPro" id="IPR027417">
    <property type="entry name" value="P-loop_NTPase"/>
</dbReference>
<dbReference type="SUPFAM" id="SSF46894">
    <property type="entry name" value="C-terminal effector domain of the bipartite response regulators"/>
    <property type="match status" value="1"/>
</dbReference>